<dbReference type="OrthoDB" id="3934549at2759"/>
<evidence type="ECO:0000256" key="2">
    <source>
        <dbReference type="ARBA" id="ARBA00022692"/>
    </source>
</evidence>
<evidence type="ECO:0000256" key="5">
    <source>
        <dbReference type="ARBA" id="ARBA00038359"/>
    </source>
</evidence>
<dbReference type="Proteomes" id="UP000799439">
    <property type="component" value="Unassembled WGS sequence"/>
</dbReference>
<dbReference type="AlphaFoldDB" id="A0A9P4MJ06"/>
<dbReference type="InterPro" id="IPR049326">
    <property type="entry name" value="Rhodopsin_dom_fungi"/>
</dbReference>
<evidence type="ECO:0000256" key="4">
    <source>
        <dbReference type="ARBA" id="ARBA00023136"/>
    </source>
</evidence>
<gene>
    <name evidence="8" type="ORF">K461DRAFT_288959</name>
</gene>
<evidence type="ECO:0000256" key="1">
    <source>
        <dbReference type="ARBA" id="ARBA00004141"/>
    </source>
</evidence>
<feature type="transmembrane region" description="Helical" evidence="6">
    <location>
        <begin position="188"/>
        <end position="210"/>
    </location>
</feature>
<evidence type="ECO:0000256" key="6">
    <source>
        <dbReference type="SAM" id="Phobius"/>
    </source>
</evidence>
<keyword evidence="2 6" id="KW-0812">Transmembrane</keyword>
<evidence type="ECO:0000313" key="9">
    <source>
        <dbReference type="Proteomes" id="UP000799439"/>
    </source>
</evidence>
<name>A0A9P4MJ06_9PEZI</name>
<keyword evidence="9" id="KW-1185">Reference proteome</keyword>
<dbReference type="EMBL" id="ML996081">
    <property type="protein sequence ID" value="KAF2156555.1"/>
    <property type="molecule type" value="Genomic_DNA"/>
</dbReference>
<feature type="transmembrane region" description="Helical" evidence="6">
    <location>
        <begin position="59"/>
        <end position="84"/>
    </location>
</feature>
<feature type="transmembrane region" description="Helical" evidence="6">
    <location>
        <begin position="25"/>
        <end position="47"/>
    </location>
</feature>
<feature type="transmembrane region" description="Helical" evidence="6">
    <location>
        <begin position="256"/>
        <end position="276"/>
    </location>
</feature>
<evidence type="ECO:0000256" key="3">
    <source>
        <dbReference type="ARBA" id="ARBA00022989"/>
    </source>
</evidence>
<dbReference type="InterPro" id="IPR052337">
    <property type="entry name" value="SAT4-like"/>
</dbReference>
<comment type="caution">
    <text evidence="8">The sequence shown here is derived from an EMBL/GenBank/DDBJ whole genome shotgun (WGS) entry which is preliminary data.</text>
</comment>
<dbReference type="Pfam" id="PF20684">
    <property type="entry name" value="Fung_rhodopsin"/>
    <property type="match status" value="1"/>
</dbReference>
<dbReference type="GO" id="GO:0016020">
    <property type="term" value="C:membrane"/>
    <property type="evidence" value="ECO:0007669"/>
    <property type="project" value="UniProtKB-SubCell"/>
</dbReference>
<keyword evidence="4 6" id="KW-0472">Membrane</keyword>
<comment type="similarity">
    <text evidence="5">Belongs to the SAT4 family.</text>
</comment>
<keyword evidence="3 6" id="KW-1133">Transmembrane helix</keyword>
<sequence length="366" mass="39569">MFLLPRDDAPGKGINQVPIQGVGEVILTISFILAGVAVVLLGLRVYASQSGASRLRADFWFVAVGTALGVATEGLFVMACKNGIGRHISQVSADQLWQALRWSWIGIFTGLVGTFTAKLGIVALLYTVATPTQKKRKAFLLAVGGINIIAGVAQLALSLSQCDPYEKLWYRLLPGTCNHILLASNFGYVQGSIAIAADFGLAVYPVTIVWNLQASLRTKVGFCVLMAGGLLCAIAAIMRTYYISKLINPADPTWDLVSFLAWASTELWFVIIIASIPPLRPLFIRWFGNTISFVTGSNSRSATRSKTGNTKNGTVALQSVHNVKNDITSRVMDTHADGSEENILQPQGKSDQIMVSQAYTVEVDRE</sequence>
<feature type="transmembrane region" description="Helical" evidence="6">
    <location>
        <begin position="222"/>
        <end position="244"/>
    </location>
</feature>
<accession>A0A9P4MJ06</accession>
<feature type="transmembrane region" description="Helical" evidence="6">
    <location>
        <begin position="104"/>
        <end position="126"/>
    </location>
</feature>
<evidence type="ECO:0000313" key="8">
    <source>
        <dbReference type="EMBL" id="KAF2156555.1"/>
    </source>
</evidence>
<feature type="transmembrane region" description="Helical" evidence="6">
    <location>
        <begin position="138"/>
        <end position="159"/>
    </location>
</feature>
<proteinExistence type="inferred from homology"/>
<dbReference type="PANTHER" id="PTHR33048:SF165">
    <property type="entry name" value="INTEGRAL MEMBRANE PROTEIN"/>
    <property type="match status" value="1"/>
</dbReference>
<evidence type="ECO:0000259" key="7">
    <source>
        <dbReference type="Pfam" id="PF20684"/>
    </source>
</evidence>
<protein>
    <recommendedName>
        <fullName evidence="7">Rhodopsin domain-containing protein</fullName>
    </recommendedName>
</protein>
<feature type="domain" description="Rhodopsin" evidence="7">
    <location>
        <begin position="43"/>
        <end position="284"/>
    </location>
</feature>
<dbReference type="PANTHER" id="PTHR33048">
    <property type="entry name" value="PTH11-LIKE INTEGRAL MEMBRANE PROTEIN (AFU_ORTHOLOGUE AFUA_5G11245)"/>
    <property type="match status" value="1"/>
</dbReference>
<reference evidence="8" key="1">
    <citation type="journal article" date="2020" name="Stud. Mycol.">
        <title>101 Dothideomycetes genomes: a test case for predicting lifestyles and emergence of pathogens.</title>
        <authorList>
            <person name="Haridas S."/>
            <person name="Albert R."/>
            <person name="Binder M."/>
            <person name="Bloem J."/>
            <person name="Labutti K."/>
            <person name="Salamov A."/>
            <person name="Andreopoulos B."/>
            <person name="Baker S."/>
            <person name="Barry K."/>
            <person name="Bills G."/>
            <person name="Bluhm B."/>
            <person name="Cannon C."/>
            <person name="Castanera R."/>
            <person name="Culley D."/>
            <person name="Daum C."/>
            <person name="Ezra D."/>
            <person name="Gonzalez J."/>
            <person name="Henrissat B."/>
            <person name="Kuo A."/>
            <person name="Liang C."/>
            <person name="Lipzen A."/>
            <person name="Lutzoni F."/>
            <person name="Magnuson J."/>
            <person name="Mondo S."/>
            <person name="Nolan M."/>
            <person name="Ohm R."/>
            <person name="Pangilinan J."/>
            <person name="Park H.-J."/>
            <person name="Ramirez L."/>
            <person name="Alfaro M."/>
            <person name="Sun H."/>
            <person name="Tritt A."/>
            <person name="Yoshinaga Y."/>
            <person name="Zwiers L.-H."/>
            <person name="Turgeon B."/>
            <person name="Goodwin S."/>
            <person name="Spatafora J."/>
            <person name="Crous P."/>
            <person name="Grigoriev I."/>
        </authorList>
    </citation>
    <scope>NUCLEOTIDE SEQUENCE</scope>
    <source>
        <strain evidence="8">CBS 260.36</strain>
    </source>
</reference>
<comment type="subcellular location">
    <subcellularLocation>
        <location evidence="1">Membrane</location>
        <topology evidence="1">Multi-pass membrane protein</topology>
    </subcellularLocation>
</comment>
<organism evidence="8 9">
    <name type="scientific">Myriangium duriaei CBS 260.36</name>
    <dbReference type="NCBI Taxonomy" id="1168546"/>
    <lineage>
        <taxon>Eukaryota</taxon>
        <taxon>Fungi</taxon>
        <taxon>Dikarya</taxon>
        <taxon>Ascomycota</taxon>
        <taxon>Pezizomycotina</taxon>
        <taxon>Dothideomycetes</taxon>
        <taxon>Dothideomycetidae</taxon>
        <taxon>Myriangiales</taxon>
        <taxon>Myriangiaceae</taxon>
        <taxon>Myriangium</taxon>
    </lineage>
</organism>